<reference evidence="6" key="2">
    <citation type="submission" date="2022-10" db="EMBL/GenBank/DDBJ databases">
        <title>Human gut microbiome strain richness.</title>
        <authorList>
            <person name="Chen-Liaw A."/>
        </authorList>
    </citation>
    <scope>NUCLEOTIDE SEQUENCE</scope>
    <source>
        <strain evidence="6">BSD2780061687st1_G10_BSD2780061687b_171204</strain>
    </source>
</reference>
<keyword evidence="5" id="KW-1133">Transmembrane helix</keyword>
<dbReference type="RefSeq" id="WP_098032227.1">
    <property type="nucleotide sequence ID" value="NZ_JBDMVY010000006.1"/>
</dbReference>
<dbReference type="InterPro" id="IPR018357">
    <property type="entry name" value="Hexapep_transf_CS"/>
</dbReference>
<evidence type="ECO:0000256" key="1">
    <source>
        <dbReference type="ARBA" id="ARBA00007274"/>
    </source>
</evidence>
<keyword evidence="2 7" id="KW-0808">Transferase</keyword>
<comment type="similarity">
    <text evidence="1">Belongs to the transferase hexapeptide repeat family.</text>
</comment>
<gene>
    <name evidence="8" type="ORF">DW831_05135</name>
    <name evidence="7" type="ORF">DXB37_14295</name>
    <name evidence="6" type="ORF">POZ22_00435</name>
</gene>
<dbReference type="SUPFAM" id="SSF51161">
    <property type="entry name" value="Trimeric LpxA-like enzymes"/>
    <property type="match status" value="1"/>
</dbReference>
<evidence type="ECO:0000256" key="3">
    <source>
        <dbReference type="ARBA" id="ARBA00022737"/>
    </source>
</evidence>
<dbReference type="InterPro" id="IPR001451">
    <property type="entry name" value="Hexapep"/>
</dbReference>
<comment type="caution">
    <text evidence="7">The sequence shown here is derived from an EMBL/GenBank/DDBJ whole genome shotgun (WGS) entry which is preliminary data.</text>
</comment>
<dbReference type="EMBL" id="QSVA01000012">
    <property type="protein sequence ID" value="RGN92449.1"/>
    <property type="molecule type" value="Genomic_DNA"/>
</dbReference>
<keyword evidence="3" id="KW-0677">Repeat</keyword>
<dbReference type="InterPro" id="IPR051159">
    <property type="entry name" value="Hexapeptide_acetyltransf"/>
</dbReference>
<dbReference type="PANTHER" id="PTHR23416">
    <property type="entry name" value="SIALIC ACID SYNTHASE-RELATED"/>
    <property type="match status" value="1"/>
</dbReference>
<dbReference type="GO" id="GO:0005829">
    <property type="term" value="C:cytosol"/>
    <property type="evidence" value="ECO:0007669"/>
    <property type="project" value="TreeGrafter"/>
</dbReference>
<dbReference type="Proteomes" id="UP000260759">
    <property type="component" value="Unassembled WGS sequence"/>
</dbReference>
<proteinExistence type="inferred from homology"/>
<evidence type="ECO:0000256" key="2">
    <source>
        <dbReference type="ARBA" id="ARBA00022679"/>
    </source>
</evidence>
<dbReference type="CDD" id="cd04647">
    <property type="entry name" value="LbH_MAT_like"/>
    <property type="match status" value="1"/>
</dbReference>
<dbReference type="EMBL" id="JAQNSB010000001">
    <property type="protein sequence ID" value="MDC1853260.1"/>
    <property type="molecule type" value="Genomic_DNA"/>
</dbReference>
<evidence type="ECO:0000256" key="4">
    <source>
        <dbReference type="ARBA" id="ARBA00023315"/>
    </source>
</evidence>
<dbReference type="InterPro" id="IPR011004">
    <property type="entry name" value="Trimer_LpxA-like_sf"/>
</dbReference>
<dbReference type="PANTHER" id="PTHR23416:SF23">
    <property type="entry name" value="ACETYLTRANSFERASE C18B11.09C-RELATED"/>
    <property type="match status" value="1"/>
</dbReference>
<dbReference type="PROSITE" id="PS00101">
    <property type="entry name" value="HEXAPEP_TRANSFERASES"/>
    <property type="match status" value="1"/>
</dbReference>
<dbReference type="AlphaFoldDB" id="A0A3E5EU25"/>
<dbReference type="Pfam" id="PF00132">
    <property type="entry name" value="Hexapep"/>
    <property type="match status" value="1"/>
</dbReference>
<dbReference type="EMBL" id="QSIF01000005">
    <property type="protein sequence ID" value="RHC75292.1"/>
    <property type="molecule type" value="Genomic_DNA"/>
</dbReference>
<keyword evidence="4 7" id="KW-0012">Acyltransferase</keyword>
<protein>
    <submittedName>
        <fullName evidence="7">Acyltransferase</fullName>
    </submittedName>
</protein>
<keyword evidence="5" id="KW-0812">Transmembrane</keyword>
<organism evidence="7 9">
    <name type="scientific">Bacteroides uniformis</name>
    <dbReference type="NCBI Taxonomy" id="820"/>
    <lineage>
        <taxon>Bacteria</taxon>
        <taxon>Pseudomonadati</taxon>
        <taxon>Bacteroidota</taxon>
        <taxon>Bacteroidia</taxon>
        <taxon>Bacteroidales</taxon>
        <taxon>Bacteroidaceae</taxon>
        <taxon>Bacteroides</taxon>
    </lineage>
</organism>
<evidence type="ECO:0000313" key="9">
    <source>
        <dbReference type="Proteomes" id="UP000260759"/>
    </source>
</evidence>
<evidence type="ECO:0000256" key="5">
    <source>
        <dbReference type="SAM" id="Phobius"/>
    </source>
</evidence>
<name>A0A3E5EU25_BACUN</name>
<evidence type="ECO:0000313" key="8">
    <source>
        <dbReference type="EMBL" id="RHC75292.1"/>
    </source>
</evidence>
<feature type="transmembrane region" description="Helical" evidence="5">
    <location>
        <begin position="12"/>
        <end position="32"/>
    </location>
</feature>
<keyword evidence="5" id="KW-0472">Membrane</keyword>
<accession>A0A3E5EU25</accession>
<evidence type="ECO:0000313" key="6">
    <source>
        <dbReference type="EMBL" id="MDC1853260.1"/>
    </source>
</evidence>
<sequence>MKQFISDTYHYIMSIVMIFPIHYIRISFLRFLRMQIGKYTAICRGVDIRTPYRISIGAYTTINKHVVLDGRGGIVIGNCVDIAQDVNIWSLQHDYNSPAYATKGGKVIIEDYVWLASRVTVLPGVTIGRGAVVGACSVVTKDIPPMCIAVGNPAKVIGKREDCLKYKLGQRGWFR</sequence>
<evidence type="ECO:0000313" key="7">
    <source>
        <dbReference type="EMBL" id="RGN92449.1"/>
    </source>
</evidence>
<dbReference type="Proteomes" id="UP000284514">
    <property type="component" value="Unassembled WGS sequence"/>
</dbReference>
<evidence type="ECO:0000313" key="10">
    <source>
        <dbReference type="Proteomes" id="UP000284514"/>
    </source>
</evidence>
<dbReference type="Proteomes" id="UP001214113">
    <property type="component" value="Unassembled WGS sequence"/>
</dbReference>
<dbReference type="Gene3D" id="2.160.10.10">
    <property type="entry name" value="Hexapeptide repeat proteins"/>
    <property type="match status" value="1"/>
</dbReference>
<reference evidence="9 10" key="1">
    <citation type="submission" date="2018-08" db="EMBL/GenBank/DDBJ databases">
        <title>A genome reference for cultivated species of the human gut microbiota.</title>
        <authorList>
            <person name="Zou Y."/>
            <person name="Xue W."/>
            <person name="Luo G."/>
        </authorList>
    </citation>
    <scope>NUCLEOTIDE SEQUENCE [LARGE SCALE GENOMIC DNA]</scope>
    <source>
        <strain evidence="8 10">AM34-25</strain>
        <strain evidence="7 9">OM03-4</strain>
    </source>
</reference>
<dbReference type="GO" id="GO:0008374">
    <property type="term" value="F:O-acyltransferase activity"/>
    <property type="evidence" value="ECO:0007669"/>
    <property type="project" value="TreeGrafter"/>
</dbReference>